<comment type="caution">
    <text evidence="2">The sequence shown here is derived from an EMBL/GenBank/DDBJ whole genome shotgun (WGS) entry which is preliminary data.</text>
</comment>
<reference evidence="2" key="2">
    <citation type="submission" date="2023-04" db="EMBL/GenBank/DDBJ databases">
        <authorList>
            <person name="Bruccoleri R.E."/>
            <person name="Oakeley E.J."/>
            <person name="Faust A.-M."/>
            <person name="Dessus-Babus S."/>
            <person name="Altorfer M."/>
            <person name="Burckhardt D."/>
            <person name="Oertli M."/>
            <person name="Naumann U."/>
            <person name="Petersen F."/>
            <person name="Wong J."/>
        </authorList>
    </citation>
    <scope>NUCLEOTIDE SEQUENCE</scope>
    <source>
        <strain evidence="2">GSM-AAB239-AS_SAM_17_03QT</strain>
        <tissue evidence="2">Leaf</tissue>
    </source>
</reference>
<organism evidence="2 3">
    <name type="scientific">Iris pallida</name>
    <name type="common">Sweet iris</name>
    <dbReference type="NCBI Taxonomy" id="29817"/>
    <lineage>
        <taxon>Eukaryota</taxon>
        <taxon>Viridiplantae</taxon>
        <taxon>Streptophyta</taxon>
        <taxon>Embryophyta</taxon>
        <taxon>Tracheophyta</taxon>
        <taxon>Spermatophyta</taxon>
        <taxon>Magnoliopsida</taxon>
        <taxon>Liliopsida</taxon>
        <taxon>Asparagales</taxon>
        <taxon>Iridaceae</taxon>
        <taxon>Iridoideae</taxon>
        <taxon>Irideae</taxon>
        <taxon>Iris</taxon>
    </lineage>
</organism>
<sequence length="441" mass="48710">MDRDDQGEAGAGPAGGGLLPVGPALHLPRPQVPPRGRRESLRPPARLPRPLPPRQAPPPPHGAAQVARPPPGPPPHRPPRRALPRLRPAPRGESPRLLRGHHRPHQQRLRRDHGPRRHLHPRALPRRRQGGLQAARLLPQRPHLRHARHHALHPARHDHAGEPDPPLRARPPARGPGRPARPLRPGRPDCAPLLRPPHAHRRAPPEERPRHQRGVRPPLGRRPALPGVVPAQPAADGPGARTEVLDPEGVAQEEGGGRQAAAAADPLRQRAPRCRVPAPEGEDGPVLGHQVQGRGAARPPPPHPRRHQVPPPQPHRLRAVPHGLRQRHHVLLRLHEQPHQLRRGRRVPALPRDHRALARGQRGGRRPLQPPLPGGRLRHQRQLPLGPLGAGQQVQVELLEGLARAQLLRQPLGNHLPRCRRRAARPHPPADILHYLCLLLA</sequence>
<feature type="compositionally biased region" description="Gly residues" evidence="1">
    <location>
        <begin position="9"/>
        <end position="19"/>
    </location>
</feature>
<proteinExistence type="predicted"/>
<feature type="compositionally biased region" description="Basic residues" evidence="1">
    <location>
        <begin position="98"/>
        <end position="129"/>
    </location>
</feature>
<feature type="compositionally biased region" description="Basic residues" evidence="1">
    <location>
        <begin position="142"/>
        <end position="154"/>
    </location>
</feature>
<accession>A0AAX6DTA0</accession>
<name>A0AAX6DTA0_IRIPA</name>
<feature type="compositionally biased region" description="Pro residues" evidence="1">
    <location>
        <begin position="45"/>
        <end position="61"/>
    </location>
</feature>
<dbReference type="AlphaFoldDB" id="A0AAX6DTA0"/>
<feature type="compositionally biased region" description="Low complexity" evidence="1">
    <location>
        <begin position="248"/>
        <end position="266"/>
    </location>
</feature>
<feature type="compositionally biased region" description="Low complexity" evidence="1">
    <location>
        <begin position="170"/>
        <end position="180"/>
    </location>
</feature>
<protein>
    <submittedName>
        <fullName evidence="2">UPF0481 protein</fullName>
    </submittedName>
</protein>
<evidence type="ECO:0000313" key="3">
    <source>
        <dbReference type="Proteomes" id="UP001140949"/>
    </source>
</evidence>
<evidence type="ECO:0000313" key="2">
    <source>
        <dbReference type="EMBL" id="KAJ6794956.1"/>
    </source>
</evidence>
<evidence type="ECO:0000256" key="1">
    <source>
        <dbReference type="SAM" id="MobiDB-lite"/>
    </source>
</evidence>
<dbReference type="Proteomes" id="UP001140949">
    <property type="component" value="Unassembled WGS sequence"/>
</dbReference>
<reference evidence="2" key="1">
    <citation type="journal article" date="2023" name="GigaByte">
        <title>Genome assembly of the bearded iris, Iris pallida Lam.</title>
        <authorList>
            <person name="Bruccoleri R.E."/>
            <person name="Oakeley E.J."/>
            <person name="Faust A.M.E."/>
            <person name="Altorfer M."/>
            <person name="Dessus-Babus S."/>
            <person name="Burckhardt D."/>
            <person name="Oertli M."/>
            <person name="Naumann U."/>
            <person name="Petersen F."/>
            <person name="Wong J."/>
        </authorList>
    </citation>
    <scope>NUCLEOTIDE SEQUENCE</scope>
    <source>
        <strain evidence="2">GSM-AAB239-AS_SAM_17_03QT</strain>
    </source>
</reference>
<dbReference type="EMBL" id="JANAVB010042020">
    <property type="protein sequence ID" value="KAJ6794956.1"/>
    <property type="molecule type" value="Genomic_DNA"/>
</dbReference>
<feature type="compositionally biased region" description="Basic and acidic residues" evidence="1">
    <location>
        <begin position="155"/>
        <end position="167"/>
    </location>
</feature>
<gene>
    <name evidence="2" type="ORF">M6B38_228610</name>
</gene>
<keyword evidence="3" id="KW-1185">Reference proteome</keyword>
<feature type="compositionally biased region" description="Low complexity" evidence="1">
    <location>
        <begin position="215"/>
        <end position="228"/>
    </location>
</feature>
<feature type="region of interest" description="Disordered" evidence="1">
    <location>
        <begin position="1"/>
        <end position="315"/>
    </location>
</feature>